<accession>A0A2S6I376</accession>
<evidence type="ECO:0000256" key="1">
    <source>
        <dbReference type="ARBA" id="ARBA00004651"/>
    </source>
</evidence>
<feature type="transmembrane region" description="Helical" evidence="6">
    <location>
        <begin position="45"/>
        <end position="67"/>
    </location>
</feature>
<gene>
    <name evidence="8" type="ORF">CLV84_2516</name>
</gene>
<dbReference type="Pfam" id="PF13396">
    <property type="entry name" value="PLDc_N"/>
    <property type="match status" value="1"/>
</dbReference>
<evidence type="ECO:0000256" key="4">
    <source>
        <dbReference type="ARBA" id="ARBA00022989"/>
    </source>
</evidence>
<evidence type="ECO:0000256" key="3">
    <source>
        <dbReference type="ARBA" id="ARBA00022692"/>
    </source>
</evidence>
<dbReference type="Proteomes" id="UP000237662">
    <property type="component" value="Unassembled WGS sequence"/>
</dbReference>
<dbReference type="AlphaFoldDB" id="A0A2S6I376"/>
<dbReference type="PROSITE" id="PS51257">
    <property type="entry name" value="PROKAR_LIPOPROTEIN"/>
    <property type="match status" value="1"/>
</dbReference>
<feature type="domain" description="Cardiolipin synthase N-terminal" evidence="7">
    <location>
        <begin position="60"/>
        <end position="102"/>
    </location>
</feature>
<reference evidence="8 9" key="1">
    <citation type="submission" date="2018-02" db="EMBL/GenBank/DDBJ databases">
        <title>Genomic Encyclopedia of Archaeal and Bacterial Type Strains, Phase II (KMG-II): from individual species to whole genera.</title>
        <authorList>
            <person name="Goeker M."/>
        </authorList>
    </citation>
    <scope>NUCLEOTIDE SEQUENCE [LARGE SCALE GENOMIC DNA]</scope>
    <source>
        <strain evidence="8 9">DSM 29526</strain>
    </source>
</reference>
<evidence type="ECO:0000256" key="6">
    <source>
        <dbReference type="SAM" id="Phobius"/>
    </source>
</evidence>
<dbReference type="GO" id="GO:0005886">
    <property type="term" value="C:plasma membrane"/>
    <property type="evidence" value="ECO:0007669"/>
    <property type="project" value="UniProtKB-SubCell"/>
</dbReference>
<protein>
    <submittedName>
        <fullName evidence="8">Phospholipase D-like protein</fullName>
    </submittedName>
</protein>
<keyword evidence="5 6" id="KW-0472">Membrane</keyword>
<dbReference type="InterPro" id="IPR027379">
    <property type="entry name" value="CLS_N"/>
</dbReference>
<keyword evidence="9" id="KW-1185">Reference proteome</keyword>
<keyword evidence="3 6" id="KW-0812">Transmembrane</keyword>
<sequence length="108" mass="11736">MAGRVPGYTSKRYTMQLRSYTPLLSLLAVLLTACGEDVSAGEAVGAGIGIWAIGSILAFILVVWAVIDLIKKPYPMEKKLIWGVVILVIPFLGAILYFLLGRNKQTVI</sequence>
<evidence type="ECO:0000313" key="8">
    <source>
        <dbReference type="EMBL" id="PPK85613.1"/>
    </source>
</evidence>
<comment type="caution">
    <text evidence="8">The sequence shown here is derived from an EMBL/GenBank/DDBJ whole genome shotgun (WGS) entry which is preliminary data.</text>
</comment>
<evidence type="ECO:0000256" key="5">
    <source>
        <dbReference type="ARBA" id="ARBA00023136"/>
    </source>
</evidence>
<name>A0A2S6I376_9BACT</name>
<organism evidence="8 9">
    <name type="scientific">Neolewinella xylanilytica</name>
    <dbReference type="NCBI Taxonomy" id="1514080"/>
    <lineage>
        <taxon>Bacteria</taxon>
        <taxon>Pseudomonadati</taxon>
        <taxon>Bacteroidota</taxon>
        <taxon>Saprospiria</taxon>
        <taxon>Saprospirales</taxon>
        <taxon>Lewinellaceae</taxon>
        <taxon>Neolewinella</taxon>
    </lineage>
</organism>
<comment type="subcellular location">
    <subcellularLocation>
        <location evidence="1">Cell membrane</location>
        <topology evidence="1">Multi-pass membrane protein</topology>
    </subcellularLocation>
</comment>
<evidence type="ECO:0000313" key="9">
    <source>
        <dbReference type="Proteomes" id="UP000237662"/>
    </source>
</evidence>
<feature type="transmembrane region" description="Helical" evidence="6">
    <location>
        <begin position="79"/>
        <end position="100"/>
    </location>
</feature>
<evidence type="ECO:0000256" key="2">
    <source>
        <dbReference type="ARBA" id="ARBA00022475"/>
    </source>
</evidence>
<dbReference type="EMBL" id="PTJC01000006">
    <property type="protein sequence ID" value="PPK85613.1"/>
    <property type="molecule type" value="Genomic_DNA"/>
</dbReference>
<keyword evidence="2" id="KW-1003">Cell membrane</keyword>
<proteinExistence type="predicted"/>
<evidence type="ECO:0000259" key="7">
    <source>
        <dbReference type="Pfam" id="PF13396"/>
    </source>
</evidence>
<keyword evidence="4 6" id="KW-1133">Transmembrane helix</keyword>